<protein>
    <submittedName>
        <fullName evidence="1">Uncharacterized protein</fullName>
    </submittedName>
</protein>
<gene>
    <name evidence="1" type="ORF">CASFOL_021935</name>
</gene>
<organism evidence="1 2">
    <name type="scientific">Castilleja foliolosa</name>
    <dbReference type="NCBI Taxonomy" id="1961234"/>
    <lineage>
        <taxon>Eukaryota</taxon>
        <taxon>Viridiplantae</taxon>
        <taxon>Streptophyta</taxon>
        <taxon>Embryophyta</taxon>
        <taxon>Tracheophyta</taxon>
        <taxon>Spermatophyta</taxon>
        <taxon>Magnoliopsida</taxon>
        <taxon>eudicotyledons</taxon>
        <taxon>Gunneridae</taxon>
        <taxon>Pentapetalae</taxon>
        <taxon>asterids</taxon>
        <taxon>lamiids</taxon>
        <taxon>Lamiales</taxon>
        <taxon>Orobanchaceae</taxon>
        <taxon>Pedicularideae</taxon>
        <taxon>Castillejinae</taxon>
        <taxon>Castilleja</taxon>
    </lineage>
</organism>
<sequence>MNRQSTKRRREDDDDGSVIAMDSIIQIMALSLARLLQC</sequence>
<name>A0ABD3CY18_9LAMI</name>
<reference evidence="2" key="1">
    <citation type="journal article" date="2024" name="IScience">
        <title>Strigolactones Initiate the Formation of Haustorium-like Structures in Castilleja.</title>
        <authorList>
            <person name="Buerger M."/>
            <person name="Peterson D."/>
            <person name="Chory J."/>
        </authorList>
    </citation>
    <scope>NUCLEOTIDE SEQUENCE [LARGE SCALE GENOMIC DNA]</scope>
</reference>
<comment type="caution">
    <text evidence="1">The sequence shown here is derived from an EMBL/GenBank/DDBJ whole genome shotgun (WGS) entry which is preliminary data.</text>
</comment>
<dbReference type="AlphaFoldDB" id="A0ABD3CY18"/>
<accession>A0ABD3CY18</accession>
<dbReference type="Proteomes" id="UP001632038">
    <property type="component" value="Unassembled WGS sequence"/>
</dbReference>
<dbReference type="EMBL" id="JAVIJP010000028">
    <property type="protein sequence ID" value="KAL3634881.1"/>
    <property type="molecule type" value="Genomic_DNA"/>
</dbReference>
<evidence type="ECO:0000313" key="2">
    <source>
        <dbReference type="Proteomes" id="UP001632038"/>
    </source>
</evidence>
<proteinExistence type="predicted"/>
<evidence type="ECO:0000313" key="1">
    <source>
        <dbReference type="EMBL" id="KAL3634881.1"/>
    </source>
</evidence>
<keyword evidence="2" id="KW-1185">Reference proteome</keyword>